<dbReference type="InterPro" id="IPR037144">
    <property type="entry name" value="Peptidase_M1_pepN_C_sf"/>
</dbReference>
<dbReference type="PANTHER" id="PTHR46322:SF1">
    <property type="entry name" value="PUROMYCIN-SENSITIVE AMINOPEPTIDASE"/>
    <property type="match status" value="1"/>
</dbReference>
<sequence>MTQLPKAKYRKDYQAPEFTITDVDLTFDLHPTETRVKSVLKVVRQGEHEKPLVLDGEQLTLLSIKVNGEEVAEDLYQHDEQNLTLKTSLNSFTLEIENSVNPTANEALEGLYLAEDTFCTQCEAEGFRRITYYLDRPDVLAKFTTTVIADKSDFPYLLSNGNRIKNLELENGKHLATWQDPFPKPCYLFALVAGDFDVLRDEFTTREGRSVDLELFVDKGNLDRADHAMLSLKNAMKWDEERFDLVYDLDIYMVVAVDFFNMGAMENKGLNVFNAKYVLANPKTATDQDFLNVESVIGHEYFHNWTGNRVTCRDWFQLSLKEGLTVFRDQEFSSDLGSRAVNRIQDVRVIRSHQFTEDSGPMAHPIRPDKVVQMNNFYTVTVYNKGAEVIRMIHTLLGEAGFQKGMKLYFERHDGNAVTCEDFVKAMEDANDQDFSVFRNWYSQAGTPVVTVDESYDEKEKRLTLVLKQSTASTPGQEEKAPFHIPVKWSAYSQQGQRLSLGHDDVLHLQDAEATFTFDNVPEKPILSLFDNFSAPVKVKRSLTGDELRVLLAHSDDDFSRWDAAQSLFTRIIEKAIANEGDAELSEETVQACQNLLRANTDPALKALALTLPTASTIADGYKIIPVEAINTQLKLLKLKLAEALQDDFKNLLDACVSSKAYQLNGEDIAKRQLKQVCLSYLAELGDKTSSDLKQQFELADNLTDQLGALQASVWANNAVAAPLLTQFEEQWRGEKLVMDKWFSTQALANNDKTVERIKKLMTHSDFSMKNPNRIYSLLAAFTQNQPQFHRADGAGYELIGEIIQQLNDSNPQVASRLLSAFVSWRRYDENRQRLMREQLESLRRLPNLASDLFEKVESCLTE</sequence>
<evidence type="ECO:0000256" key="4">
    <source>
        <dbReference type="ARBA" id="ARBA00012564"/>
    </source>
</evidence>
<proteinExistence type="inferred from homology"/>
<evidence type="ECO:0000256" key="5">
    <source>
        <dbReference type="ARBA" id="ARBA00015611"/>
    </source>
</evidence>
<dbReference type="Proteomes" id="UP000288058">
    <property type="component" value="Unassembled WGS sequence"/>
</dbReference>
<dbReference type="InterPro" id="IPR045357">
    <property type="entry name" value="Aminopeptidase_N-like_N"/>
</dbReference>
<dbReference type="InterPro" id="IPR012779">
    <property type="entry name" value="Peptidase_M1_pepN"/>
</dbReference>
<feature type="domain" description="Peptidase M1 alanyl aminopeptidase C-terminal" evidence="16">
    <location>
        <begin position="546"/>
        <end position="861"/>
    </location>
</feature>
<comment type="caution">
    <text evidence="18">The sequence shown here is derived from an EMBL/GenBank/DDBJ whole genome shotgun (WGS) entry which is preliminary data.</text>
</comment>
<evidence type="ECO:0000256" key="9">
    <source>
        <dbReference type="ARBA" id="ARBA00022801"/>
    </source>
</evidence>
<protein>
    <recommendedName>
        <fullName evidence="5 13">Aminopeptidase N</fullName>
        <ecNumber evidence="4 13">3.4.11.2</ecNumber>
    </recommendedName>
</protein>
<evidence type="ECO:0000256" key="3">
    <source>
        <dbReference type="ARBA" id="ARBA00010136"/>
    </source>
</evidence>
<dbReference type="InterPro" id="IPR001930">
    <property type="entry name" value="Peptidase_M1"/>
</dbReference>
<dbReference type="Gene3D" id="2.60.40.1840">
    <property type="match status" value="1"/>
</dbReference>
<dbReference type="Pfam" id="PF17432">
    <property type="entry name" value="DUF3458_C"/>
    <property type="match status" value="1"/>
</dbReference>
<gene>
    <name evidence="18" type="ORF">CWI78_00630</name>
</gene>
<evidence type="ECO:0000259" key="15">
    <source>
        <dbReference type="Pfam" id="PF11940"/>
    </source>
</evidence>
<evidence type="ECO:0000313" key="18">
    <source>
        <dbReference type="EMBL" id="RUO72981.1"/>
    </source>
</evidence>
<dbReference type="CDD" id="cd09600">
    <property type="entry name" value="M1_APN"/>
    <property type="match status" value="1"/>
</dbReference>
<evidence type="ECO:0000256" key="8">
    <source>
        <dbReference type="ARBA" id="ARBA00022723"/>
    </source>
</evidence>
<evidence type="ECO:0000259" key="14">
    <source>
        <dbReference type="Pfam" id="PF01433"/>
    </source>
</evidence>
<keyword evidence="19" id="KW-1185">Reference proteome</keyword>
<evidence type="ECO:0000256" key="2">
    <source>
        <dbReference type="ARBA" id="ARBA00001947"/>
    </source>
</evidence>
<feature type="domain" description="Aminopeptidase N-like N-terminal" evidence="17">
    <location>
        <begin position="24"/>
        <end position="188"/>
    </location>
</feature>
<keyword evidence="7" id="KW-0645">Protease</keyword>
<comment type="cofactor">
    <cofactor evidence="2">
        <name>Zn(2+)</name>
        <dbReference type="ChEBI" id="CHEBI:29105"/>
    </cofactor>
</comment>
<evidence type="ECO:0000256" key="10">
    <source>
        <dbReference type="ARBA" id="ARBA00022833"/>
    </source>
</evidence>
<name>A0A432Z521_9GAMM</name>
<dbReference type="FunFam" id="2.60.40.1730:FF:000005">
    <property type="entry name" value="Aminopeptidase N"/>
    <property type="match status" value="1"/>
</dbReference>
<dbReference type="SUPFAM" id="SSF63737">
    <property type="entry name" value="Leukotriene A4 hydrolase N-terminal domain"/>
    <property type="match status" value="1"/>
</dbReference>
<dbReference type="PANTHER" id="PTHR46322">
    <property type="entry name" value="PUROMYCIN-SENSITIVE AMINOPEPTIDASE"/>
    <property type="match status" value="1"/>
</dbReference>
<reference evidence="19" key="1">
    <citation type="journal article" date="2018" name="Front. Microbiol.">
        <title>Genome-Based Analysis Reveals the Taxonomy and Diversity of the Family Idiomarinaceae.</title>
        <authorList>
            <person name="Liu Y."/>
            <person name="Lai Q."/>
            <person name="Shao Z."/>
        </authorList>
    </citation>
    <scope>NUCLEOTIDE SEQUENCE [LARGE SCALE GENOMIC DNA]</scope>
    <source>
        <strain evidence="19">R22</strain>
    </source>
</reference>
<dbReference type="InterPro" id="IPR027268">
    <property type="entry name" value="Peptidase_M4/M1_CTD_sf"/>
</dbReference>
<dbReference type="EC" id="3.4.11.2" evidence="4 13"/>
<evidence type="ECO:0000256" key="12">
    <source>
        <dbReference type="ARBA" id="ARBA00059739"/>
    </source>
</evidence>
<dbReference type="Pfam" id="PF01433">
    <property type="entry name" value="Peptidase_M1"/>
    <property type="match status" value="1"/>
</dbReference>
<dbReference type="Gene3D" id="1.25.50.10">
    <property type="entry name" value="Peptidase M1, alanyl aminopeptidase, C-terminal domain"/>
    <property type="match status" value="1"/>
</dbReference>
<dbReference type="PRINTS" id="PR00756">
    <property type="entry name" value="ALADIPTASE"/>
</dbReference>
<evidence type="ECO:0000256" key="1">
    <source>
        <dbReference type="ARBA" id="ARBA00000098"/>
    </source>
</evidence>
<dbReference type="InterPro" id="IPR042097">
    <property type="entry name" value="Aminopeptidase_N-like_N_sf"/>
</dbReference>
<dbReference type="Gene3D" id="3.30.2010.30">
    <property type="match status" value="1"/>
</dbReference>
<dbReference type="OrthoDB" id="100605at2"/>
<feature type="domain" description="Peptidase M1 membrane alanine aminopeptidase" evidence="14">
    <location>
        <begin position="231"/>
        <end position="438"/>
    </location>
</feature>
<dbReference type="GO" id="GO:0016285">
    <property type="term" value="F:alanyl aminopeptidase activity"/>
    <property type="evidence" value="ECO:0007669"/>
    <property type="project" value="UniProtKB-EC"/>
</dbReference>
<keyword evidence="9" id="KW-0378">Hydrolase</keyword>
<evidence type="ECO:0000313" key="19">
    <source>
        <dbReference type="Proteomes" id="UP000288058"/>
    </source>
</evidence>
<dbReference type="Pfam" id="PF11940">
    <property type="entry name" value="DUF3458"/>
    <property type="match status" value="1"/>
</dbReference>
<dbReference type="InterPro" id="IPR035414">
    <property type="entry name" value="Peptidase_M1_pepN_Ig-like"/>
</dbReference>
<dbReference type="Pfam" id="PF17900">
    <property type="entry name" value="Peptidase_M1_N"/>
    <property type="match status" value="1"/>
</dbReference>
<accession>A0A432Z521</accession>
<keyword evidence="6 18" id="KW-0031">Aminopeptidase</keyword>
<dbReference type="AlphaFoldDB" id="A0A432Z521"/>
<dbReference type="FunFam" id="3.30.2010.30:FF:000002">
    <property type="entry name" value="Putative aminopeptidase N"/>
    <property type="match status" value="1"/>
</dbReference>
<dbReference type="SUPFAM" id="SSF55486">
    <property type="entry name" value="Metalloproteases ('zincins'), catalytic domain"/>
    <property type="match status" value="1"/>
</dbReference>
<comment type="catalytic activity">
    <reaction evidence="1">
        <text>Release of an N-terminal amino acid, Xaa-|-Yaa- from a peptide, amide or arylamide. Xaa is preferably Ala, but may be most amino acids including Pro (slow action). When a terminal hydrophobic residue is followed by a prolyl residue, the two may be released as an intact Xaa-Pro dipeptide.</text>
        <dbReference type="EC" id="3.4.11.2"/>
    </reaction>
</comment>
<dbReference type="GO" id="GO:0008270">
    <property type="term" value="F:zinc ion binding"/>
    <property type="evidence" value="ECO:0007669"/>
    <property type="project" value="InterPro"/>
</dbReference>
<organism evidence="18 19">
    <name type="scientific">Idiomarina ramblicola</name>
    <dbReference type="NCBI Taxonomy" id="263724"/>
    <lineage>
        <taxon>Bacteria</taxon>
        <taxon>Pseudomonadati</taxon>
        <taxon>Pseudomonadota</taxon>
        <taxon>Gammaproteobacteria</taxon>
        <taxon>Alteromonadales</taxon>
        <taxon>Idiomarinaceae</taxon>
        <taxon>Idiomarina</taxon>
    </lineage>
</organism>
<dbReference type="InterPro" id="IPR038438">
    <property type="entry name" value="PepN_Ig-like_sf"/>
</dbReference>
<keyword evidence="10" id="KW-0862">Zinc</keyword>
<dbReference type="NCBIfam" id="TIGR02414">
    <property type="entry name" value="pepN_proteo"/>
    <property type="match status" value="1"/>
</dbReference>
<dbReference type="Gene3D" id="1.10.390.10">
    <property type="entry name" value="Neutral Protease Domain 2"/>
    <property type="match status" value="1"/>
</dbReference>
<dbReference type="InterPro" id="IPR014782">
    <property type="entry name" value="Peptidase_M1_dom"/>
</dbReference>
<dbReference type="Gene3D" id="2.60.40.1730">
    <property type="entry name" value="tricorn interacting facor f3 domain"/>
    <property type="match status" value="1"/>
</dbReference>
<evidence type="ECO:0000256" key="13">
    <source>
        <dbReference type="NCBIfam" id="TIGR02414"/>
    </source>
</evidence>
<evidence type="ECO:0000259" key="17">
    <source>
        <dbReference type="Pfam" id="PF17900"/>
    </source>
</evidence>
<dbReference type="GO" id="GO:0008237">
    <property type="term" value="F:metallopeptidase activity"/>
    <property type="evidence" value="ECO:0007669"/>
    <property type="project" value="UniProtKB-UniRule"/>
</dbReference>
<dbReference type="EMBL" id="PIQC01000001">
    <property type="protein sequence ID" value="RUO72981.1"/>
    <property type="molecule type" value="Genomic_DNA"/>
</dbReference>
<evidence type="ECO:0000256" key="7">
    <source>
        <dbReference type="ARBA" id="ARBA00022670"/>
    </source>
</evidence>
<keyword evidence="8" id="KW-0479">Metal-binding</keyword>
<evidence type="ECO:0000256" key="6">
    <source>
        <dbReference type="ARBA" id="ARBA00022438"/>
    </source>
</evidence>
<comment type="function">
    <text evidence="12">Aminopeptidase N is involved in the degradation of intracellular peptides generated by protein breakdown during normal growth as well as in response to nutrient starvation.</text>
</comment>
<dbReference type="InterPro" id="IPR024601">
    <property type="entry name" value="Peptidase_M1_pepN_C"/>
</dbReference>
<evidence type="ECO:0000256" key="11">
    <source>
        <dbReference type="ARBA" id="ARBA00023049"/>
    </source>
</evidence>
<evidence type="ECO:0000259" key="16">
    <source>
        <dbReference type="Pfam" id="PF17432"/>
    </source>
</evidence>
<dbReference type="FunFam" id="2.60.40.1840:FF:000001">
    <property type="entry name" value="Aminopeptidase N"/>
    <property type="match status" value="1"/>
</dbReference>
<dbReference type="RefSeq" id="WP_126779254.1">
    <property type="nucleotide sequence ID" value="NZ_PIQC01000001.1"/>
</dbReference>
<keyword evidence="11" id="KW-0482">Metalloprotease</keyword>
<dbReference type="FunFam" id="1.10.390.10:FF:000002">
    <property type="entry name" value="Aminopeptidase N"/>
    <property type="match status" value="1"/>
</dbReference>
<feature type="domain" description="Peptidase M1 alanyl aminopeptidase Ig-like fold" evidence="15">
    <location>
        <begin position="446"/>
        <end position="541"/>
    </location>
</feature>
<comment type="similarity">
    <text evidence="3">Belongs to the peptidase M1 family.</text>
</comment>
<dbReference type="GO" id="GO:0006508">
    <property type="term" value="P:proteolysis"/>
    <property type="evidence" value="ECO:0007669"/>
    <property type="project" value="UniProtKB-UniRule"/>
</dbReference>